<organism evidence="1 2">
    <name type="scientific">Meloidogyne enterolobii</name>
    <name type="common">Root-knot nematode worm</name>
    <name type="synonym">Meloidogyne mayaguensis</name>
    <dbReference type="NCBI Taxonomy" id="390850"/>
    <lineage>
        <taxon>Eukaryota</taxon>
        <taxon>Metazoa</taxon>
        <taxon>Ecdysozoa</taxon>
        <taxon>Nematoda</taxon>
        <taxon>Chromadorea</taxon>
        <taxon>Rhabditida</taxon>
        <taxon>Tylenchina</taxon>
        <taxon>Tylenchomorpha</taxon>
        <taxon>Tylenchoidea</taxon>
        <taxon>Meloidogynidae</taxon>
        <taxon>Meloidogyninae</taxon>
        <taxon>Meloidogyne</taxon>
    </lineage>
</organism>
<dbReference type="Proteomes" id="UP001497535">
    <property type="component" value="Unassembled WGS sequence"/>
</dbReference>
<proteinExistence type="predicted"/>
<protein>
    <submittedName>
        <fullName evidence="1">Uncharacterized protein</fullName>
    </submittedName>
</protein>
<evidence type="ECO:0000313" key="1">
    <source>
        <dbReference type="EMBL" id="CAK5017182.1"/>
    </source>
</evidence>
<comment type="caution">
    <text evidence="1">The sequence shown here is derived from an EMBL/GenBank/DDBJ whole genome shotgun (WGS) entry which is preliminary data.</text>
</comment>
<evidence type="ECO:0000313" key="2">
    <source>
        <dbReference type="Proteomes" id="UP001497535"/>
    </source>
</evidence>
<accession>A0ACB0XTL9</accession>
<gene>
    <name evidence="1" type="ORF">MENTE1834_LOCUS3447</name>
</gene>
<keyword evidence="2" id="KW-1185">Reference proteome</keyword>
<reference evidence="1" key="1">
    <citation type="submission" date="2023-11" db="EMBL/GenBank/DDBJ databases">
        <authorList>
            <person name="Poullet M."/>
        </authorList>
    </citation>
    <scope>NUCLEOTIDE SEQUENCE</scope>
    <source>
        <strain evidence="1">E1834</strain>
    </source>
</reference>
<sequence>MLLWIQHMLLKPQLERLFNEFKNSFKKIFLTCSTRMNTLIGWAFLARTVEHWQLLAVDFRDGKEGVIETMT</sequence>
<name>A0ACB0XTL9_MELEN</name>
<dbReference type="EMBL" id="CAVMJV010000003">
    <property type="protein sequence ID" value="CAK5017182.1"/>
    <property type="molecule type" value="Genomic_DNA"/>
</dbReference>